<feature type="region of interest" description="Disordered" evidence="1">
    <location>
        <begin position="548"/>
        <end position="570"/>
    </location>
</feature>
<evidence type="ECO:0000256" key="1">
    <source>
        <dbReference type="SAM" id="MobiDB-lite"/>
    </source>
</evidence>
<dbReference type="AlphaFoldDB" id="A0A150SP89"/>
<dbReference type="EMBL" id="JEMB01000765">
    <property type="protein sequence ID" value="KYF94038.1"/>
    <property type="molecule type" value="Genomic_DNA"/>
</dbReference>
<feature type="region of interest" description="Disordered" evidence="1">
    <location>
        <begin position="473"/>
        <end position="511"/>
    </location>
</feature>
<reference evidence="2 3" key="1">
    <citation type="submission" date="2014-02" db="EMBL/GenBank/DDBJ databases">
        <title>The small core and large imbalanced accessory genome model reveals a collaborative survival strategy of Sorangium cellulosum strains in nature.</title>
        <authorList>
            <person name="Han K."/>
            <person name="Peng R."/>
            <person name="Blom J."/>
            <person name="Li Y.-Z."/>
        </authorList>
    </citation>
    <scope>NUCLEOTIDE SEQUENCE [LARGE SCALE GENOMIC DNA]</scope>
    <source>
        <strain evidence="2 3">So0011-07</strain>
    </source>
</reference>
<dbReference type="PROSITE" id="PS51257">
    <property type="entry name" value="PROKAR_LIPOPROTEIN"/>
    <property type="match status" value="1"/>
</dbReference>
<feature type="compositionally biased region" description="Basic and acidic residues" evidence="1">
    <location>
        <begin position="476"/>
        <end position="497"/>
    </location>
</feature>
<evidence type="ECO:0000313" key="2">
    <source>
        <dbReference type="EMBL" id="KYF94038.1"/>
    </source>
</evidence>
<gene>
    <name evidence="2" type="ORF">BE17_27870</name>
</gene>
<feature type="compositionally biased region" description="Basic and acidic residues" evidence="1">
    <location>
        <begin position="548"/>
        <end position="558"/>
    </location>
</feature>
<feature type="region of interest" description="Disordered" evidence="1">
    <location>
        <begin position="431"/>
        <end position="451"/>
    </location>
</feature>
<evidence type="ECO:0000313" key="3">
    <source>
        <dbReference type="Proteomes" id="UP000075635"/>
    </source>
</evidence>
<comment type="caution">
    <text evidence="2">The sequence shown here is derived from an EMBL/GenBank/DDBJ whole genome shotgun (WGS) entry which is preliminary data.</text>
</comment>
<name>A0A150SP89_SORCE</name>
<proteinExistence type="predicted"/>
<sequence length="787" mass="85450">MPARRPSRAARAAAPLMCSLVVGGTSLISGCLSRPIARQDTRTTGTVVERIPKRVDKIDLLLTIDNSSSMKDKQDILALAVPDLVERLVNPRCIDPLNPLDSEKAEDGRCRSGKEREFAPVTDIHIGIISTSLGDHGAGSACSPTDKHFSNDDRGHLIARSDEDDKNYEDNNPPIYENKGFLAWDPEQKLSPAGESVLDDGQGRGLVPTLTNMVKGVGDAGCGFESQLESWYRFLVDPAPYDTIEVVGNEAVRKGLDTRLLEQRQAFLRPDSLLAIIMLSDENDCSIREGGTAYKVAQAGRLPRPRKECSEKGPDDPCCKSCSVDRGECPVDETCGVPGGPFNVLSDVEDPPNLRCFDQKRRFGANLLYPIDRYTKALTEQQIQDHEGNLVDNPIFSDLDPTDGNATVRPPELVFFAGLVGVPWRDIARQNDAGQPDLKGGKDKDGNPVGGFKDAEELRAQIAGFSSTWDIILGDPRARRPPADPHMIESPDPREGENPITGTRIAGPDSPDDENLINGHEWNPKPTFGDLQFACVFSLRTSVMNGDCDKSDDKEDRNSPLCVDNPDGTDSNVQVKAKAYPGLRQLELIRDLGEQGIVGSVCPAQTENSGPGDTDFGYRPAIGAIVDRLKTRLGGQCLPRALQPSETGEVSCVVVEARSVPEGQCSCEGRAARRKVQPEHLGAERVVLDDPVADASGWNCLCEVEQLSKPEELEACQNTLPPAPVEVGGEKVHGWCYVDPRLGFGRDEVVAQCPSTERRQIRFTGEGEALDGATQFVICAGDTAKQQ</sequence>
<accession>A0A150SP89</accession>
<organism evidence="2 3">
    <name type="scientific">Sorangium cellulosum</name>
    <name type="common">Polyangium cellulosum</name>
    <dbReference type="NCBI Taxonomy" id="56"/>
    <lineage>
        <taxon>Bacteria</taxon>
        <taxon>Pseudomonadati</taxon>
        <taxon>Myxococcota</taxon>
        <taxon>Polyangia</taxon>
        <taxon>Polyangiales</taxon>
        <taxon>Polyangiaceae</taxon>
        <taxon>Sorangium</taxon>
    </lineage>
</organism>
<protein>
    <submittedName>
        <fullName evidence="2">Uncharacterized protein</fullName>
    </submittedName>
</protein>
<dbReference type="Proteomes" id="UP000075635">
    <property type="component" value="Unassembled WGS sequence"/>
</dbReference>